<organism evidence="2 3">
    <name type="scientific">Larinioides sclopetarius</name>
    <dbReference type="NCBI Taxonomy" id="280406"/>
    <lineage>
        <taxon>Eukaryota</taxon>
        <taxon>Metazoa</taxon>
        <taxon>Ecdysozoa</taxon>
        <taxon>Arthropoda</taxon>
        <taxon>Chelicerata</taxon>
        <taxon>Arachnida</taxon>
        <taxon>Araneae</taxon>
        <taxon>Araneomorphae</taxon>
        <taxon>Entelegynae</taxon>
        <taxon>Araneoidea</taxon>
        <taxon>Araneidae</taxon>
        <taxon>Larinioides</taxon>
    </lineage>
</organism>
<evidence type="ECO:0000313" key="2">
    <source>
        <dbReference type="EMBL" id="CAL1288193.1"/>
    </source>
</evidence>
<keyword evidence="3" id="KW-1185">Reference proteome</keyword>
<feature type="compositionally biased region" description="Basic and acidic residues" evidence="1">
    <location>
        <begin position="40"/>
        <end position="53"/>
    </location>
</feature>
<dbReference type="AlphaFoldDB" id="A0AAV2AVU4"/>
<gene>
    <name evidence="2" type="ORF">LARSCL_LOCUS15194</name>
</gene>
<comment type="caution">
    <text evidence="2">The sequence shown here is derived from an EMBL/GenBank/DDBJ whole genome shotgun (WGS) entry which is preliminary data.</text>
</comment>
<feature type="region of interest" description="Disordered" evidence="1">
    <location>
        <begin position="28"/>
        <end position="58"/>
    </location>
</feature>
<accession>A0AAV2AVU4</accession>
<evidence type="ECO:0000256" key="1">
    <source>
        <dbReference type="SAM" id="MobiDB-lite"/>
    </source>
</evidence>
<sequence>MSTAYNKKENEKERSCWIITVWYLHWTDTTQTDPPPPSTKRRDVRVNDQRQSPDCDGGVEEVRLKPCIPLQGRSRALGTLRGV</sequence>
<protein>
    <submittedName>
        <fullName evidence="2">Uncharacterized protein</fullName>
    </submittedName>
</protein>
<reference evidence="2 3" key="1">
    <citation type="submission" date="2024-04" db="EMBL/GenBank/DDBJ databases">
        <authorList>
            <person name="Rising A."/>
            <person name="Reimegard J."/>
            <person name="Sonavane S."/>
            <person name="Akerstrom W."/>
            <person name="Nylinder S."/>
            <person name="Hedman E."/>
            <person name="Kallberg Y."/>
        </authorList>
    </citation>
    <scope>NUCLEOTIDE SEQUENCE [LARGE SCALE GENOMIC DNA]</scope>
</reference>
<evidence type="ECO:0000313" key="3">
    <source>
        <dbReference type="Proteomes" id="UP001497382"/>
    </source>
</evidence>
<name>A0AAV2AVU4_9ARAC</name>
<dbReference type="Proteomes" id="UP001497382">
    <property type="component" value="Unassembled WGS sequence"/>
</dbReference>
<proteinExistence type="predicted"/>
<dbReference type="EMBL" id="CAXIEN010000227">
    <property type="protein sequence ID" value="CAL1288193.1"/>
    <property type="molecule type" value="Genomic_DNA"/>
</dbReference>